<reference evidence="2" key="1">
    <citation type="submission" date="2021-03" db="EMBL/GenBank/DDBJ databases">
        <authorList>
            <person name="Tran Van P."/>
        </authorList>
    </citation>
    <scope>NUCLEOTIDE SEQUENCE</scope>
</reference>
<evidence type="ECO:0000256" key="1">
    <source>
        <dbReference type="SAM" id="MobiDB-lite"/>
    </source>
</evidence>
<sequence>MPLWMCDVIETQYVATLFSSSLAQTGPNLPRKRRVAQPYDPHHHSDLENVENIPVGSMGEHSSDEEFHKDEDLVAREMAQKVRVLCWIIDQPQEPQKKGEARQGHMGASLQHCPLHELHQW</sequence>
<organism evidence="2 3">
    <name type="scientific">Timema podura</name>
    <name type="common">Walking stick</name>
    <dbReference type="NCBI Taxonomy" id="61482"/>
    <lineage>
        <taxon>Eukaryota</taxon>
        <taxon>Metazoa</taxon>
        <taxon>Ecdysozoa</taxon>
        <taxon>Arthropoda</taxon>
        <taxon>Hexapoda</taxon>
        <taxon>Insecta</taxon>
        <taxon>Pterygota</taxon>
        <taxon>Neoptera</taxon>
        <taxon>Polyneoptera</taxon>
        <taxon>Phasmatodea</taxon>
        <taxon>Timematodea</taxon>
        <taxon>Timematoidea</taxon>
        <taxon>Timematidae</taxon>
        <taxon>Timema</taxon>
    </lineage>
</organism>
<evidence type="ECO:0000313" key="3">
    <source>
        <dbReference type="Proteomes" id="UP001153148"/>
    </source>
</evidence>
<name>A0ABN7NQ36_TIMPD</name>
<dbReference type="Proteomes" id="UP001153148">
    <property type="component" value="Unassembled WGS sequence"/>
</dbReference>
<evidence type="ECO:0000313" key="2">
    <source>
        <dbReference type="EMBL" id="CAG2056678.1"/>
    </source>
</evidence>
<dbReference type="EMBL" id="CAJPIN010004209">
    <property type="protein sequence ID" value="CAG2056678.1"/>
    <property type="molecule type" value="Genomic_DNA"/>
</dbReference>
<comment type="caution">
    <text evidence="2">The sequence shown here is derived from an EMBL/GenBank/DDBJ whole genome shotgun (WGS) entry which is preliminary data.</text>
</comment>
<accession>A0ABN7NQ36</accession>
<gene>
    <name evidence="2" type="ORF">TPAB3V08_LOCUS3666</name>
</gene>
<proteinExistence type="predicted"/>
<protein>
    <submittedName>
        <fullName evidence="2">Uncharacterized protein</fullName>
    </submittedName>
</protein>
<feature type="region of interest" description="Disordered" evidence="1">
    <location>
        <begin position="25"/>
        <end position="66"/>
    </location>
</feature>
<keyword evidence="3" id="KW-1185">Reference proteome</keyword>